<dbReference type="InterPro" id="IPR036138">
    <property type="entry name" value="PBP_dimer_sf"/>
</dbReference>
<evidence type="ECO:0000256" key="3">
    <source>
        <dbReference type="ARBA" id="ARBA00023136"/>
    </source>
</evidence>
<dbReference type="Pfam" id="PF03717">
    <property type="entry name" value="PBP_dimer"/>
    <property type="match status" value="1"/>
</dbReference>
<proteinExistence type="predicted"/>
<dbReference type="GO" id="GO:0005886">
    <property type="term" value="C:plasma membrane"/>
    <property type="evidence" value="ECO:0007669"/>
    <property type="project" value="TreeGrafter"/>
</dbReference>
<dbReference type="Gene3D" id="3.40.710.10">
    <property type="entry name" value="DD-peptidase/beta-lactamase superfamily"/>
    <property type="match status" value="1"/>
</dbReference>
<dbReference type="RefSeq" id="WP_185676316.1">
    <property type="nucleotide sequence ID" value="NZ_JACHVB010000035.1"/>
</dbReference>
<dbReference type="InterPro" id="IPR012338">
    <property type="entry name" value="Beta-lactam/transpept-like"/>
</dbReference>
<dbReference type="SUPFAM" id="SSF56601">
    <property type="entry name" value="beta-lactamase/transpeptidase-like"/>
    <property type="match status" value="1"/>
</dbReference>
<dbReference type="Gene3D" id="3.30.450.330">
    <property type="match status" value="1"/>
</dbReference>
<accession>A0A842HIG6</accession>
<dbReference type="InterPro" id="IPR005311">
    <property type="entry name" value="PBP_dimer"/>
</dbReference>
<dbReference type="PROSITE" id="PS51257">
    <property type="entry name" value="PROKAR_LIPOPROTEIN"/>
    <property type="match status" value="1"/>
</dbReference>
<dbReference type="SUPFAM" id="SSF56519">
    <property type="entry name" value="Penicillin binding protein dimerisation domain"/>
    <property type="match status" value="1"/>
</dbReference>
<dbReference type="Proteomes" id="UP000546464">
    <property type="component" value="Unassembled WGS sequence"/>
</dbReference>
<comment type="subcellular location">
    <subcellularLocation>
        <location evidence="1">Membrane</location>
    </subcellularLocation>
</comment>
<keyword evidence="2" id="KW-0121">Carboxypeptidase</keyword>
<dbReference type="InterPro" id="IPR050515">
    <property type="entry name" value="Beta-lactam/transpept"/>
</dbReference>
<feature type="domain" description="Penicillin-binding protein transpeptidase" evidence="4">
    <location>
        <begin position="258"/>
        <end position="567"/>
    </location>
</feature>
<keyword evidence="3" id="KW-0472">Membrane</keyword>
<dbReference type="EMBL" id="JACHVB010000035">
    <property type="protein sequence ID" value="MBC2595364.1"/>
    <property type="molecule type" value="Genomic_DNA"/>
</dbReference>
<evidence type="ECO:0000313" key="6">
    <source>
        <dbReference type="EMBL" id="MBC2595364.1"/>
    </source>
</evidence>
<dbReference type="InterPro" id="IPR001460">
    <property type="entry name" value="PCN-bd_Tpept"/>
</dbReference>
<dbReference type="Pfam" id="PF00905">
    <property type="entry name" value="Transpeptidase"/>
    <property type="match status" value="1"/>
</dbReference>
<reference evidence="6 7" key="1">
    <citation type="submission" date="2020-07" db="EMBL/GenBank/DDBJ databases">
        <authorList>
            <person name="Feng X."/>
        </authorList>
    </citation>
    <scope>NUCLEOTIDE SEQUENCE [LARGE SCALE GENOMIC DNA]</scope>
    <source>
        <strain evidence="6 7">JCM31066</strain>
    </source>
</reference>
<keyword evidence="2" id="KW-0645">Protease</keyword>
<dbReference type="Gene3D" id="3.90.1310.10">
    <property type="entry name" value="Penicillin-binding protein 2a (Domain 2)"/>
    <property type="match status" value="1"/>
</dbReference>
<dbReference type="GO" id="GO:0008658">
    <property type="term" value="F:penicillin binding"/>
    <property type="evidence" value="ECO:0007669"/>
    <property type="project" value="InterPro"/>
</dbReference>
<evidence type="ECO:0000256" key="1">
    <source>
        <dbReference type="ARBA" id="ARBA00004370"/>
    </source>
</evidence>
<gene>
    <name evidence="6" type="ORF">H5P28_13940</name>
</gene>
<evidence type="ECO:0000313" key="7">
    <source>
        <dbReference type="Proteomes" id="UP000546464"/>
    </source>
</evidence>
<dbReference type="GO" id="GO:0071555">
    <property type="term" value="P:cell wall organization"/>
    <property type="evidence" value="ECO:0007669"/>
    <property type="project" value="TreeGrafter"/>
</dbReference>
<name>A0A842HIG6_9BACT</name>
<evidence type="ECO:0000259" key="4">
    <source>
        <dbReference type="Pfam" id="PF00905"/>
    </source>
</evidence>
<keyword evidence="7" id="KW-1185">Reference proteome</keyword>
<evidence type="ECO:0000259" key="5">
    <source>
        <dbReference type="Pfam" id="PF03717"/>
    </source>
</evidence>
<feature type="domain" description="Penicillin-binding protein dimerisation" evidence="5">
    <location>
        <begin position="54"/>
        <end position="209"/>
    </location>
</feature>
<evidence type="ECO:0000256" key="2">
    <source>
        <dbReference type="ARBA" id="ARBA00022645"/>
    </source>
</evidence>
<sequence length="591" mass="65150">MNRSFVSSFRFILIVVGIVACFASVFGRLFYLQVIDQEKLSRIVESNRKTFQVINARRGDIVDSRGELLATTTEVYQIGVDPHAIKEEDYEKASALAAILRVPESEIREKFDTRMREVNGPDGPELRDIHWHKLADNVTRDALMRIRELDIRAVYGNPQYLRVYPSTSLAAHTVGFINKEESAVSGVERWLDFYLRGQDGWSEAERDGRRRELVQFQTREVQPRPGLNVELTLDMVIQHFAEEQVQEIVKAYQPKGVTIIVSEPTTGYLLALANYPSFNPNVFWKSPSEALRNRAVSDVYEPGSTFKIVAAAAALEEHLVRPQDELDCSLATVEYKGRPLSLPKDSHPLGKISMEEVVVKSSNRGAALLGMRLGEERLYKYARAFGYGEKTGLGMGAESRGLLAEPSRWDGLTISRLPMGHAIGATPLQVHMAMATVANRGVLMQPQVVRRLFDEHGETAVSFDPVARRRVISSDTAYTLSGMLAKVCAPGGTAREAAIPGYEAAGKTGTTQKIVNGRYSSSHHIGSFSGFFPASSPALVITVVVDEPQLNGVGYGGKVAAPAFSALAEKCASYLGIQPGEEKQMLALSER</sequence>
<organism evidence="6 7">
    <name type="scientific">Ruficoccus amylovorans</name>
    <dbReference type="NCBI Taxonomy" id="1804625"/>
    <lineage>
        <taxon>Bacteria</taxon>
        <taxon>Pseudomonadati</taxon>
        <taxon>Verrucomicrobiota</taxon>
        <taxon>Opitutia</taxon>
        <taxon>Puniceicoccales</taxon>
        <taxon>Cerasicoccaceae</taxon>
        <taxon>Ruficoccus</taxon>
    </lineage>
</organism>
<protein>
    <submittedName>
        <fullName evidence="6">Penicillin-binding protein 2</fullName>
    </submittedName>
</protein>
<dbReference type="PANTHER" id="PTHR30627:SF1">
    <property type="entry name" value="PEPTIDOGLYCAN D,D-TRANSPEPTIDASE FTSI"/>
    <property type="match status" value="1"/>
</dbReference>
<dbReference type="PANTHER" id="PTHR30627">
    <property type="entry name" value="PEPTIDOGLYCAN D,D-TRANSPEPTIDASE"/>
    <property type="match status" value="1"/>
</dbReference>
<dbReference type="GO" id="GO:0004180">
    <property type="term" value="F:carboxypeptidase activity"/>
    <property type="evidence" value="ECO:0007669"/>
    <property type="project" value="UniProtKB-KW"/>
</dbReference>
<keyword evidence="2" id="KW-0378">Hydrolase</keyword>
<dbReference type="AlphaFoldDB" id="A0A842HIG6"/>
<comment type="caution">
    <text evidence="6">The sequence shown here is derived from an EMBL/GenBank/DDBJ whole genome shotgun (WGS) entry which is preliminary data.</text>
</comment>